<proteinExistence type="predicted"/>
<comment type="caution">
    <text evidence="1">The sequence shown here is derived from an EMBL/GenBank/DDBJ whole genome shotgun (WGS) entry which is preliminary data.</text>
</comment>
<name>A0A8X7C862_9ARAC</name>
<keyword evidence="2" id="KW-1185">Reference proteome</keyword>
<evidence type="ECO:0000313" key="2">
    <source>
        <dbReference type="Proteomes" id="UP000886998"/>
    </source>
</evidence>
<gene>
    <name evidence="1" type="ORF">TNIN_153701</name>
</gene>
<organism evidence="1 2">
    <name type="scientific">Trichonephila inaurata madagascariensis</name>
    <dbReference type="NCBI Taxonomy" id="2747483"/>
    <lineage>
        <taxon>Eukaryota</taxon>
        <taxon>Metazoa</taxon>
        <taxon>Ecdysozoa</taxon>
        <taxon>Arthropoda</taxon>
        <taxon>Chelicerata</taxon>
        <taxon>Arachnida</taxon>
        <taxon>Araneae</taxon>
        <taxon>Araneomorphae</taxon>
        <taxon>Entelegynae</taxon>
        <taxon>Araneoidea</taxon>
        <taxon>Nephilidae</taxon>
        <taxon>Trichonephila</taxon>
        <taxon>Trichonephila inaurata</taxon>
    </lineage>
</organism>
<dbReference type="EMBL" id="BMAV01012653">
    <property type="protein sequence ID" value="GFY59505.1"/>
    <property type="molecule type" value="Genomic_DNA"/>
</dbReference>
<sequence>MVFYGGAGAQGVREDVTPQITLVIRRISPELLFLLQDSRPKAKKPCIVSVPLHVSRFAKGSLDICRHDYRTNSKSN</sequence>
<reference evidence="1" key="1">
    <citation type="submission" date="2020-08" db="EMBL/GenBank/DDBJ databases">
        <title>Multicomponent nature underlies the extraordinary mechanical properties of spider dragline silk.</title>
        <authorList>
            <person name="Kono N."/>
            <person name="Nakamura H."/>
            <person name="Mori M."/>
            <person name="Yoshida Y."/>
            <person name="Ohtoshi R."/>
            <person name="Malay A.D."/>
            <person name="Moran D.A.P."/>
            <person name="Tomita M."/>
            <person name="Numata K."/>
            <person name="Arakawa K."/>
        </authorList>
    </citation>
    <scope>NUCLEOTIDE SEQUENCE</scope>
</reference>
<dbReference type="Proteomes" id="UP000886998">
    <property type="component" value="Unassembled WGS sequence"/>
</dbReference>
<dbReference type="AlphaFoldDB" id="A0A8X7C862"/>
<evidence type="ECO:0000313" key="1">
    <source>
        <dbReference type="EMBL" id="GFY59505.1"/>
    </source>
</evidence>
<protein>
    <submittedName>
        <fullName evidence="1">Uncharacterized protein</fullName>
    </submittedName>
</protein>
<accession>A0A8X7C862</accession>